<accession>A0A9D7E2K0</accession>
<dbReference type="Proteomes" id="UP000807785">
    <property type="component" value="Unassembled WGS sequence"/>
</dbReference>
<dbReference type="EMBL" id="JADJEV010000003">
    <property type="protein sequence ID" value="MBK6972666.1"/>
    <property type="molecule type" value="Genomic_DNA"/>
</dbReference>
<reference evidence="1" key="1">
    <citation type="submission" date="2020-10" db="EMBL/GenBank/DDBJ databases">
        <title>Connecting structure to function with the recovery of over 1000 high-quality activated sludge metagenome-assembled genomes encoding full-length rRNA genes using long-read sequencing.</title>
        <authorList>
            <person name="Singleton C.M."/>
            <person name="Petriglieri F."/>
            <person name="Kristensen J.M."/>
            <person name="Kirkegaard R.H."/>
            <person name="Michaelsen T.Y."/>
            <person name="Andersen M.H."/>
            <person name="Karst S.M."/>
            <person name="Dueholm M.S."/>
            <person name="Nielsen P.H."/>
            <person name="Albertsen M."/>
        </authorList>
    </citation>
    <scope>NUCLEOTIDE SEQUENCE</scope>
    <source>
        <strain evidence="1">Bjer_18-Q3-R1-45_BAT3C.347</strain>
    </source>
</reference>
<gene>
    <name evidence="1" type="ORF">IPH26_06825</name>
</gene>
<dbReference type="Pfam" id="PF03592">
    <property type="entry name" value="Terminase_2"/>
    <property type="match status" value="1"/>
</dbReference>
<dbReference type="AlphaFoldDB" id="A0A9D7E2K0"/>
<comment type="caution">
    <text evidence="1">The sequence shown here is derived from an EMBL/GenBank/DDBJ whole genome shotgun (WGS) entry which is preliminary data.</text>
</comment>
<name>A0A9D7E2K0_9PROT</name>
<evidence type="ECO:0000313" key="1">
    <source>
        <dbReference type="EMBL" id="MBK6972666.1"/>
    </source>
</evidence>
<dbReference type="InterPro" id="IPR005335">
    <property type="entry name" value="Terminase_ssu"/>
</dbReference>
<proteinExistence type="predicted"/>
<dbReference type="InterPro" id="IPR038713">
    <property type="entry name" value="Terminase_Gp1_N_sf"/>
</dbReference>
<dbReference type="GO" id="GO:0051276">
    <property type="term" value="P:chromosome organization"/>
    <property type="evidence" value="ECO:0007669"/>
    <property type="project" value="InterPro"/>
</dbReference>
<protein>
    <submittedName>
        <fullName evidence="1">Terminase small subunit</fullName>
    </submittedName>
</protein>
<organism evidence="1 2">
    <name type="scientific">Candidatus Methylophosphatis roskildensis</name>
    <dbReference type="NCBI Taxonomy" id="2899263"/>
    <lineage>
        <taxon>Bacteria</taxon>
        <taxon>Pseudomonadati</taxon>
        <taxon>Pseudomonadota</taxon>
        <taxon>Betaproteobacteria</taxon>
        <taxon>Nitrosomonadales</taxon>
        <taxon>Sterolibacteriaceae</taxon>
        <taxon>Candidatus Methylophosphatis</taxon>
    </lineage>
</organism>
<dbReference type="Gene3D" id="1.10.10.1400">
    <property type="entry name" value="Terminase, small subunit, N-terminal DNA-binding domain, HTH motif"/>
    <property type="match status" value="1"/>
</dbReference>
<evidence type="ECO:0000313" key="2">
    <source>
        <dbReference type="Proteomes" id="UP000807785"/>
    </source>
</evidence>
<sequence>MTDQSVSVMPDVATPRERRISARIHAFVDAYVLTLNSARAARVAGYAPKASAVRGAELLRRPDVQQAIKMRQAELARRYAVEVENTIATLAAMAFFDPLDFFDDNGRLRNLGDVPLRARMALSGFKVRRVVVDKSAPPEEIIEIRFLDRGTNVERLMKHLGLFEKDNRQDKPDAIAELLAYVAAHGAPLAVRPSS</sequence>